<proteinExistence type="predicted"/>
<reference evidence="2 3" key="1">
    <citation type="submission" date="2021-02" db="EMBL/GenBank/DDBJ databases">
        <title>Activity-based single-cell genomes from oceanic crustal fluid captures similar information to metagenomic and metatranscriptomic surveys with orders of magnitude less sampling.</title>
        <authorList>
            <person name="D'Angelo T.S."/>
            <person name="Orcutt B.N."/>
        </authorList>
    </citation>
    <scope>NUCLEOTIDE SEQUENCE [LARGE SCALE GENOMIC DNA]</scope>
    <source>
        <strain evidence="2">AH-315-G02</strain>
    </source>
</reference>
<keyword evidence="1" id="KW-0472">Membrane</keyword>
<gene>
    <name evidence="2" type="ORF">JYU06_00205</name>
</gene>
<sequence length="46" mass="5288">MEQNNTQEHLSRKDQKKKAKGNTMLIVIISCWLLFYLFMGSQSGIG</sequence>
<keyword evidence="1" id="KW-0812">Transmembrane</keyword>
<comment type="caution">
    <text evidence="2">The sequence shown here is derived from an EMBL/GenBank/DDBJ whole genome shotgun (WGS) entry which is preliminary data.</text>
</comment>
<feature type="transmembrane region" description="Helical" evidence="1">
    <location>
        <begin position="21"/>
        <end position="39"/>
    </location>
</feature>
<protein>
    <submittedName>
        <fullName evidence="2">Uncharacterized protein</fullName>
    </submittedName>
</protein>
<dbReference type="Proteomes" id="UP000717534">
    <property type="component" value="Unassembled WGS sequence"/>
</dbReference>
<name>A0ABS3ATU7_9BACT</name>
<evidence type="ECO:0000313" key="2">
    <source>
        <dbReference type="EMBL" id="MBN4067935.1"/>
    </source>
</evidence>
<organism evidence="2 3">
    <name type="scientific">Desulfotalea psychrophila</name>
    <dbReference type="NCBI Taxonomy" id="84980"/>
    <lineage>
        <taxon>Bacteria</taxon>
        <taxon>Pseudomonadati</taxon>
        <taxon>Thermodesulfobacteriota</taxon>
        <taxon>Desulfobulbia</taxon>
        <taxon>Desulfobulbales</taxon>
        <taxon>Desulfocapsaceae</taxon>
        <taxon>Desulfotalea</taxon>
    </lineage>
</organism>
<evidence type="ECO:0000256" key="1">
    <source>
        <dbReference type="SAM" id="Phobius"/>
    </source>
</evidence>
<evidence type="ECO:0000313" key="3">
    <source>
        <dbReference type="Proteomes" id="UP000717534"/>
    </source>
</evidence>
<keyword evidence="1" id="KW-1133">Transmembrane helix</keyword>
<dbReference type="EMBL" id="JAFITO010000001">
    <property type="protein sequence ID" value="MBN4067935.1"/>
    <property type="molecule type" value="Genomic_DNA"/>
</dbReference>
<accession>A0ABS3ATU7</accession>
<keyword evidence="3" id="KW-1185">Reference proteome</keyword>